<feature type="non-terminal residue" evidence="2">
    <location>
        <position position="101"/>
    </location>
</feature>
<dbReference type="EMBL" id="JASCZI010272489">
    <property type="protein sequence ID" value="MED6222440.1"/>
    <property type="molecule type" value="Genomic_DNA"/>
</dbReference>
<gene>
    <name evidence="2" type="ORF">PIB30_064475</name>
</gene>
<accession>A0ABU6ZKG5</accession>
<keyword evidence="3" id="KW-1185">Reference proteome</keyword>
<name>A0ABU6ZKG5_9FABA</name>
<protein>
    <submittedName>
        <fullName evidence="2">Uncharacterized protein</fullName>
    </submittedName>
</protein>
<dbReference type="Proteomes" id="UP001341840">
    <property type="component" value="Unassembled WGS sequence"/>
</dbReference>
<evidence type="ECO:0000313" key="2">
    <source>
        <dbReference type="EMBL" id="MED6222440.1"/>
    </source>
</evidence>
<feature type="compositionally biased region" description="Polar residues" evidence="1">
    <location>
        <begin position="9"/>
        <end position="20"/>
    </location>
</feature>
<evidence type="ECO:0000313" key="3">
    <source>
        <dbReference type="Proteomes" id="UP001341840"/>
    </source>
</evidence>
<feature type="region of interest" description="Disordered" evidence="1">
    <location>
        <begin position="1"/>
        <end position="26"/>
    </location>
</feature>
<proteinExistence type="predicted"/>
<sequence length="101" mass="11299">MPTNHHRAQTTLSLTWPSTKRGQHPLPHPFIIPTPRHPLDAQALHQHSPFPSRAHTSTSLTLDLVWPSPQRDNLSIIFPSSSPTLNLAQTCLLPLLVAVRR</sequence>
<organism evidence="2 3">
    <name type="scientific">Stylosanthes scabra</name>
    <dbReference type="NCBI Taxonomy" id="79078"/>
    <lineage>
        <taxon>Eukaryota</taxon>
        <taxon>Viridiplantae</taxon>
        <taxon>Streptophyta</taxon>
        <taxon>Embryophyta</taxon>
        <taxon>Tracheophyta</taxon>
        <taxon>Spermatophyta</taxon>
        <taxon>Magnoliopsida</taxon>
        <taxon>eudicotyledons</taxon>
        <taxon>Gunneridae</taxon>
        <taxon>Pentapetalae</taxon>
        <taxon>rosids</taxon>
        <taxon>fabids</taxon>
        <taxon>Fabales</taxon>
        <taxon>Fabaceae</taxon>
        <taxon>Papilionoideae</taxon>
        <taxon>50 kb inversion clade</taxon>
        <taxon>dalbergioids sensu lato</taxon>
        <taxon>Dalbergieae</taxon>
        <taxon>Pterocarpus clade</taxon>
        <taxon>Stylosanthes</taxon>
    </lineage>
</organism>
<evidence type="ECO:0000256" key="1">
    <source>
        <dbReference type="SAM" id="MobiDB-lite"/>
    </source>
</evidence>
<reference evidence="2 3" key="1">
    <citation type="journal article" date="2023" name="Plants (Basel)">
        <title>Bridging the Gap: Combining Genomics and Transcriptomics Approaches to Understand Stylosanthes scabra, an Orphan Legume from the Brazilian Caatinga.</title>
        <authorList>
            <person name="Ferreira-Neto J.R.C."/>
            <person name="da Silva M.D."/>
            <person name="Binneck E."/>
            <person name="de Melo N.F."/>
            <person name="da Silva R.H."/>
            <person name="de Melo A.L.T.M."/>
            <person name="Pandolfi V."/>
            <person name="Bustamante F.O."/>
            <person name="Brasileiro-Vidal A.C."/>
            <person name="Benko-Iseppon A.M."/>
        </authorList>
    </citation>
    <scope>NUCLEOTIDE SEQUENCE [LARGE SCALE GENOMIC DNA]</scope>
    <source>
        <tissue evidence="2">Leaves</tissue>
    </source>
</reference>
<comment type="caution">
    <text evidence="2">The sequence shown here is derived from an EMBL/GenBank/DDBJ whole genome shotgun (WGS) entry which is preliminary data.</text>
</comment>